<dbReference type="EMBL" id="JAPMOS010000001">
    <property type="protein sequence ID" value="KAJ4462994.1"/>
    <property type="molecule type" value="Genomic_DNA"/>
</dbReference>
<protein>
    <submittedName>
        <fullName evidence="1">Uncharacterized protein</fullName>
    </submittedName>
</protein>
<sequence>MQASDELAALWLQFPKIDEIGLIDSCDLVEELGLVAPDTVQYSSKRYVLVDNKLGVFRSTLAQLSSEVSAQRPQILCAHLENTEKTTRFSNLSRAAILLVGMSNHTLLNTRKSLLVSHHIDPAGELHLFEVAFSFPHNLKSVEGWAHFHWLFKHCLEHGCVPRDELLARSLAVCSRAAELRPRNYYSWTHMTCFVLPALDLSRCLEEIGRVNRWVSRRPSDHSAQHHLTQVFQQLSRLSILPVVAPEQRHALARKFCDQIATITTLSSDIPFPPWSSDALSAQIITSPGDHLLGALRAAAFIAPPHIARFPDATAALLSLPSRAFADREAQLLEWFGQATVSVDGSLTGSTACGPDSLLGNFAQLCAGEVLFLRHLRGRYPMHISLWNWATDFWRLLSRWISCNTPTSSVFRPVASTSAVPSLASEIHFTTRCIEDALLKADKTTARGAAGHARWLLELIR</sequence>
<reference evidence="1" key="1">
    <citation type="journal article" date="2022" name="bioRxiv">
        <title>Genomics of Preaxostyla Flagellates Illuminates Evolutionary Transitions and the Path Towards Mitochondrial Loss.</title>
        <authorList>
            <person name="Novak L.V.F."/>
            <person name="Treitli S.C."/>
            <person name="Pyrih J."/>
            <person name="Halakuc P."/>
            <person name="Pipaliya S.V."/>
            <person name="Vacek V."/>
            <person name="Brzon O."/>
            <person name="Soukal P."/>
            <person name="Eme L."/>
            <person name="Dacks J.B."/>
            <person name="Karnkowska A."/>
            <person name="Elias M."/>
            <person name="Hampl V."/>
        </authorList>
    </citation>
    <scope>NUCLEOTIDE SEQUENCE</scope>
    <source>
        <strain evidence="1">RCP-MX</strain>
    </source>
</reference>
<keyword evidence="2" id="KW-1185">Reference proteome</keyword>
<dbReference type="Proteomes" id="UP001141327">
    <property type="component" value="Unassembled WGS sequence"/>
</dbReference>
<evidence type="ECO:0000313" key="1">
    <source>
        <dbReference type="EMBL" id="KAJ4462994.1"/>
    </source>
</evidence>
<comment type="caution">
    <text evidence="1">The sequence shown here is derived from an EMBL/GenBank/DDBJ whole genome shotgun (WGS) entry which is preliminary data.</text>
</comment>
<dbReference type="Gene3D" id="1.25.40.120">
    <property type="entry name" value="Protein prenylyltransferase"/>
    <property type="match status" value="1"/>
</dbReference>
<dbReference type="PANTHER" id="PTHR11129">
    <property type="entry name" value="PROTEIN FARNESYLTRANSFERASE ALPHA SUBUNIT/RAB GERANYLGERANYL TRANSFERASE ALPHA SUBUNIT"/>
    <property type="match status" value="1"/>
</dbReference>
<dbReference type="SUPFAM" id="SSF48439">
    <property type="entry name" value="Protein prenylyltransferase"/>
    <property type="match status" value="1"/>
</dbReference>
<evidence type="ECO:0000313" key="2">
    <source>
        <dbReference type="Proteomes" id="UP001141327"/>
    </source>
</evidence>
<proteinExistence type="predicted"/>
<gene>
    <name evidence="1" type="ORF">PAPYR_230</name>
</gene>
<name>A0ABQ8V039_9EUKA</name>
<organism evidence="1 2">
    <name type="scientific">Paratrimastix pyriformis</name>
    <dbReference type="NCBI Taxonomy" id="342808"/>
    <lineage>
        <taxon>Eukaryota</taxon>
        <taxon>Metamonada</taxon>
        <taxon>Preaxostyla</taxon>
        <taxon>Paratrimastigidae</taxon>
        <taxon>Paratrimastix</taxon>
    </lineage>
</organism>
<dbReference type="PANTHER" id="PTHR11129:SF3">
    <property type="entry name" value="PROTEIN PRENYLTRANSFERASE ALPHA SUBUNIT REPEAT-CONTAINING PROTEIN 1"/>
    <property type="match status" value="1"/>
</dbReference>
<accession>A0ABQ8V039</accession>